<feature type="domain" description="Transposase IS204/IS1001/IS1096/IS1165 DDE" evidence="1">
    <location>
        <begin position="2"/>
        <end position="69"/>
    </location>
</feature>
<dbReference type="InterPro" id="IPR002560">
    <property type="entry name" value="Transposase_DDE"/>
</dbReference>
<protein>
    <recommendedName>
        <fullName evidence="1">Transposase IS204/IS1001/IS1096/IS1165 DDE domain-containing protein</fullName>
    </recommendedName>
</protein>
<dbReference type="Pfam" id="PF01610">
    <property type="entry name" value="DDE_Tnp_ISL3"/>
    <property type="match status" value="1"/>
</dbReference>
<dbReference type="AlphaFoldDB" id="A0A1J5SGR9"/>
<gene>
    <name evidence="2" type="ORF">GALL_106960</name>
</gene>
<evidence type="ECO:0000259" key="1">
    <source>
        <dbReference type="Pfam" id="PF01610"/>
    </source>
</evidence>
<dbReference type="EMBL" id="MLJW01000039">
    <property type="protein sequence ID" value="OIR07107.1"/>
    <property type="molecule type" value="Genomic_DNA"/>
</dbReference>
<sequence length="88" mass="9855">MLTRWATNVMRPKVEPMKAVAKLIRSHLEGIVAWTQRRQTNGFLEAVNGLFQATKRNTRGYGSFSTIRTVVFLLAGKLNSSKINPHAA</sequence>
<name>A0A1J5SGR9_9ZZZZ</name>
<reference evidence="2" key="1">
    <citation type="submission" date="2016-10" db="EMBL/GenBank/DDBJ databases">
        <title>Sequence of Gallionella enrichment culture.</title>
        <authorList>
            <person name="Poehlein A."/>
            <person name="Muehling M."/>
            <person name="Daniel R."/>
        </authorList>
    </citation>
    <scope>NUCLEOTIDE SEQUENCE</scope>
</reference>
<accession>A0A1J5SGR9</accession>
<evidence type="ECO:0000313" key="2">
    <source>
        <dbReference type="EMBL" id="OIR07107.1"/>
    </source>
</evidence>
<comment type="caution">
    <text evidence="2">The sequence shown here is derived from an EMBL/GenBank/DDBJ whole genome shotgun (WGS) entry which is preliminary data.</text>
</comment>
<organism evidence="2">
    <name type="scientific">mine drainage metagenome</name>
    <dbReference type="NCBI Taxonomy" id="410659"/>
    <lineage>
        <taxon>unclassified sequences</taxon>
        <taxon>metagenomes</taxon>
        <taxon>ecological metagenomes</taxon>
    </lineage>
</organism>
<proteinExistence type="predicted"/>